<evidence type="ECO:0000256" key="1">
    <source>
        <dbReference type="SAM" id="SignalP"/>
    </source>
</evidence>
<dbReference type="NCBIfam" id="NF041561">
    <property type="entry name" value="PraA"/>
    <property type="match status" value="1"/>
</dbReference>
<evidence type="ECO:0000313" key="2">
    <source>
        <dbReference type="EMBL" id="SDS86217.1"/>
    </source>
</evidence>
<gene>
    <name evidence="2" type="ORF">SAMN04490182_2599</name>
</gene>
<keyword evidence="1" id="KW-0732">Signal</keyword>
<feature type="chain" id="PRO_5045620698" description="Protein activator of alkane oxidation PraB" evidence="1">
    <location>
        <begin position="26"/>
        <end position="174"/>
    </location>
</feature>
<feature type="signal peptide" evidence="1">
    <location>
        <begin position="1"/>
        <end position="25"/>
    </location>
</feature>
<evidence type="ECO:0000313" key="3">
    <source>
        <dbReference type="Proteomes" id="UP000199576"/>
    </source>
</evidence>
<organism evidence="2 3">
    <name type="scientific">Pseudomonas cedrina</name>
    <dbReference type="NCBI Taxonomy" id="651740"/>
    <lineage>
        <taxon>Bacteria</taxon>
        <taxon>Pseudomonadati</taxon>
        <taxon>Pseudomonadota</taxon>
        <taxon>Gammaproteobacteria</taxon>
        <taxon>Pseudomonadales</taxon>
        <taxon>Pseudomonadaceae</taxon>
        <taxon>Pseudomonas</taxon>
    </lineage>
</organism>
<sequence>MKSLKTLVSLSALAVCMGAASMANAVSIAPVSSTFSASGSLTVKSPSSFQLPITCNVKFDGTVNGTGIASINTVTVSGSNNLCKLPKITGVPWTLTATTLSGSAGTGNVTNVGYTIPGSVFPASNCGPATVAVSYNNGTGVLTATPANQPLGSSCTLQSLSVTVTTSPLLQIVP</sequence>
<accession>A0ABY0ULB2</accession>
<protein>
    <recommendedName>
        <fullName evidence="4">Protein activator of alkane oxidation PraB</fullName>
    </recommendedName>
</protein>
<name>A0ABY0ULB2_PSECE</name>
<dbReference type="EMBL" id="LT629753">
    <property type="protein sequence ID" value="SDS86217.1"/>
    <property type="molecule type" value="Genomic_DNA"/>
</dbReference>
<keyword evidence="3" id="KW-1185">Reference proteome</keyword>
<reference evidence="2 3" key="1">
    <citation type="submission" date="2016-10" db="EMBL/GenBank/DDBJ databases">
        <authorList>
            <person name="Varghese N."/>
            <person name="Submissions S."/>
        </authorList>
    </citation>
    <scope>NUCLEOTIDE SEQUENCE [LARGE SCALE GENOMIC DNA]</scope>
    <source>
        <strain evidence="2 3">BS2981</strain>
    </source>
</reference>
<evidence type="ECO:0008006" key="4">
    <source>
        <dbReference type="Google" id="ProtNLM"/>
    </source>
</evidence>
<dbReference type="InterPro" id="IPR048133">
    <property type="entry name" value="PraA/PraB-like"/>
</dbReference>
<proteinExistence type="predicted"/>
<dbReference type="NCBIfam" id="NF041562">
    <property type="entry name" value="PraB"/>
    <property type="match status" value="1"/>
</dbReference>
<dbReference type="Proteomes" id="UP000199576">
    <property type="component" value="Chromosome I"/>
</dbReference>
<dbReference type="RefSeq" id="WP_076950534.1">
    <property type="nucleotide sequence ID" value="NZ_LT629753.1"/>
</dbReference>